<dbReference type="AlphaFoldDB" id="A0A2J8A2X6"/>
<evidence type="ECO:0000313" key="2">
    <source>
        <dbReference type="Proteomes" id="UP000236333"/>
    </source>
</evidence>
<evidence type="ECO:0000313" key="1">
    <source>
        <dbReference type="EMBL" id="PNH06877.1"/>
    </source>
</evidence>
<dbReference type="EMBL" id="PGGS01000210">
    <property type="protein sequence ID" value="PNH06877.1"/>
    <property type="molecule type" value="Genomic_DNA"/>
</dbReference>
<reference evidence="1 2" key="1">
    <citation type="journal article" date="2017" name="Mol. Biol. Evol.">
        <title>The 4-celled Tetrabaena socialis nuclear genome reveals the essential components for genetic control of cell number at the origin of multicellularity in the volvocine lineage.</title>
        <authorList>
            <person name="Featherston J."/>
            <person name="Arakaki Y."/>
            <person name="Hanschen E.R."/>
            <person name="Ferris P.J."/>
            <person name="Michod R.E."/>
            <person name="Olson B.J.S.C."/>
            <person name="Nozaki H."/>
            <person name="Durand P.M."/>
        </authorList>
    </citation>
    <scope>NUCLEOTIDE SEQUENCE [LARGE SCALE GENOMIC DNA]</scope>
    <source>
        <strain evidence="1 2">NIES-571</strain>
    </source>
</reference>
<proteinExistence type="predicted"/>
<keyword evidence="2" id="KW-1185">Reference proteome</keyword>
<comment type="caution">
    <text evidence="1">The sequence shown here is derived from an EMBL/GenBank/DDBJ whole genome shotgun (WGS) entry which is preliminary data.</text>
</comment>
<accession>A0A2J8A2X6</accession>
<name>A0A2J8A2X6_9CHLO</name>
<gene>
    <name evidence="1" type="ORF">TSOC_006706</name>
</gene>
<organism evidence="1 2">
    <name type="scientific">Tetrabaena socialis</name>
    <dbReference type="NCBI Taxonomy" id="47790"/>
    <lineage>
        <taxon>Eukaryota</taxon>
        <taxon>Viridiplantae</taxon>
        <taxon>Chlorophyta</taxon>
        <taxon>core chlorophytes</taxon>
        <taxon>Chlorophyceae</taxon>
        <taxon>CS clade</taxon>
        <taxon>Chlamydomonadales</taxon>
        <taxon>Tetrabaenaceae</taxon>
        <taxon>Tetrabaena</taxon>
    </lineage>
</organism>
<dbReference type="Proteomes" id="UP000236333">
    <property type="component" value="Unassembled WGS sequence"/>
</dbReference>
<sequence>MVMATPNASNLAYSHQHITRDVNPHVDRRLGEAARACCCSDAASMPHPSDVRASSSLRLSHSARLKLSGL</sequence>
<protein>
    <submittedName>
        <fullName evidence="1">Uncharacterized protein</fullName>
    </submittedName>
</protein>